<evidence type="ECO:0000313" key="3">
    <source>
        <dbReference type="EnsemblMetazoa" id="NP_001164343"/>
    </source>
</evidence>
<keyword evidence="4" id="KW-1185">Reference proteome</keyword>
<dbReference type="InParanoid" id="A0A7M6UDD2"/>
<dbReference type="InterPro" id="IPR036508">
    <property type="entry name" value="Chitin-bd_dom_sf"/>
</dbReference>
<dbReference type="Gene3D" id="2.170.140.10">
    <property type="entry name" value="Chitin binding domain"/>
    <property type="match status" value="1"/>
</dbReference>
<feature type="chain" id="PRO_5033914549" description="Chitin-binding type-2 domain-containing protein" evidence="1">
    <location>
        <begin position="19"/>
        <end position="94"/>
    </location>
</feature>
<name>A0A7M6UDD2_NASVI</name>
<dbReference type="Pfam" id="PF01607">
    <property type="entry name" value="CBM_14"/>
    <property type="match status" value="1"/>
</dbReference>
<feature type="domain" description="Chitin-binding type-2" evidence="2">
    <location>
        <begin position="10"/>
        <end position="71"/>
    </location>
</feature>
<dbReference type="GO" id="GO:0008061">
    <property type="term" value="F:chitin binding"/>
    <property type="evidence" value="ECO:0007669"/>
    <property type="project" value="InterPro"/>
</dbReference>
<dbReference type="GO" id="GO:0005576">
    <property type="term" value="C:extracellular region"/>
    <property type="evidence" value="ECO:0007669"/>
    <property type="project" value="InterPro"/>
</dbReference>
<evidence type="ECO:0000259" key="2">
    <source>
        <dbReference type="PROSITE" id="PS50940"/>
    </source>
</evidence>
<dbReference type="SMR" id="A0A7M6UDD2"/>
<dbReference type="InterPro" id="IPR002557">
    <property type="entry name" value="Chitin-bd_dom"/>
</dbReference>
<proteinExistence type="predicted"/>
<feature type="signal peptide" evidence="1">
    <location>
        <begin position="1"/>
        <end position="18"/>
    </location>
</feature>
<organism evidence="3 4">
    <name type="scientific">Nasonia vitripennis</name>
    <name type="common">Parasitic wasp</name>
    <dbReference type="NCBI Taxonomy" id="7425"/>
    <lineage>
        <taxon>Eukaryota</taxon>
        <taxon>Metazoa</taxon>
        <taxon>Ecdysozoa</taxon>
        <taxon>Arthropoda</taxon>
        <taxon>Hexapoda</taxon>
        <taxon>Insecta</taxon>
        <taxon>Pterygota</taxon>
        <taxon>Neoptera</taxon>
        <taxon>Endopterygota</taxon>
        <taxon>Hymenoptera</taxon>
        <taxon>Apocrita</taxon>
        <taxon>Proctotrupomorpha</taxon>
        <taxon>Chalcidoidea</taxon>
        <taxon>Pteromalidae</taxon>
        <taxon>Pteromalinae</taxon>
        <taxon>Nasonia</taxon>
    </lineage>
</organism>
<protein>
    <recommendedName>
        <fullName evidence="2">Chitin-binding type-2 domain-containing protein</fullName>
    </recommendedName>
</protein>
<keyword evidence="1" id="KW-0732">Signal</keyword>
<evidence type="ECO:0000256" key="1">
    <source>
        <dbReference type="SAM" id="SignalP"/>
    </source>
</evidence>
<dbReference type="AlphaFoldDB" id="A0A7M6UDD2"/>
<dbReference type="PROSITE" id="PS50940">
    <property type="entry name" value="CHIT_BIND_II"/>
    <property type="match status" value="1"/>
</dbReference>
<dbReference type="EnsemblMetazoa" id="NM_001170872">
    <property type="protein sequence ID" value="NP_001164343"/>
    <property type="gene ID" value="hmm464144"/>
</dbReference>
<dbReference type="EnsemblMetazoa" id="XM_031922294">
    <property type="protein sequence ID" value="XP_031778154"/>
    <property type="gene ID" value="hmm464144"/>
</dbReference>
<dbReference type="OrthoDB" id="6020543at2759"/>
<gene>
    <name evidence="3" type="primary">100302051</name>
</gene>
<dbReference type="Proteomes" id="UP000002358">
    <property type="component" value="Chromosome 1"/>
</dbReference>
<dbReference type="SMART" id="SM00494">
    <property type="entry name" value="ChtBD2"/>
    <property type="match status" value="1"/>
</dbReference>
<sequence>MLTKVLLLVLLGCTVALGATYYPFPGDCSLFQECDEHLGGCVIKTCGPGTEFNPAVGVCDWPLADRSNCGNPDIDIRRSEDEVVYPDYNDYNKK</sequence>
<reference evidence="3" key="1">
    <citation type="submission" date="2021-01" db="UniProtKB">
        <authorList>
            <consortium name="EnsemblMetazoa"/>
        </authorList>
    </citation>
    <scope>IDENTIFICATION</scope>
</reference>
<accession>A0A7M6UDD2</accession>
<evidence type="ECO:0000313" key="4">
    <source>
        <dbReference type="Proteomes" id="UP000002358"/>
    </source>
</evidence>
<dbReference type="KEGG" id="nvi:100302051"/>
<dbReference type="SUPFAM" id="SSF57625">
    <property type="entry name" value="Invertebrate chitin-binding proteins"/>
    <property type="match status" value="1"/>
</dbReference>